<evidence type="ECO:0000313" key="1">
    <source>
        <dbReference type="EMBL" id="SIR76113.1"/>
    </source>
</evidence>
<keyword evidence="2" id="KW-1185">Reference proteome</keyword>
<dbReference type="AlphaFoldDB" id="A0A1N7DJS3"/>
<protein>
    <submittedName>
        <fullName evidence="1">Uncharacterized protein</fullName>
    </submittedName>
</protein>
<accession>A0A1N7DJS3</accession>
<dbReference type="Proteomes" id="UP000186914">
    <property type="component" value="Unassembled WGS sequence"/>
</dbReference>
<organism evidence="1 2">
    <name type="scientific">Haladaptatus litoreus</name>
    <dbReference type="NCBI Taxonomy" id="553468"/>
    <lineage>
        <taxon>Archaea</taxon>
        <taxon>Methanobacteriati</taxon>
        <taxon>Methanobacteriota</taxon>
        <taxon>Stenosarchaea group</taxon>
        <taxon>Halobacteria</taxon>
        <taxon>Halobacteriales</taxon>
        <taxon>Haladaptataceae</taxon>
        <taxon>Haladaptatus</taxon>
    </lineage>
</organism>
<dbReference type="EMBL" id="FTNO01000004">
    <property type="protein sequence ID" value="SIR76113.1"/>
    <property type="molecule type" value="Genomic_DNA"/>
</dbReference>
<sequence length="41" mass="4958">MERRNVTIREEQDEWIRENHINLSSLVRECIDNRMESGLAD</sequence>
<reference evidence="2" key="1">
    <citation type="submission" date="2017-01" db="EMBL/GenBank/DDBJ databases">
        <authorList>
            <person name="Varghese N."/>
            <person name="Submissions S."/>
        </authorList>
    </citation>
    <scope>NUCLEOTIDE SEQUENCE [LARGE SCALE GENOMIC DNA]</scope>
    <source>
        <strain evidence="2">CGMCC 1.7737</strain>
    </source>
</reference>
<name>A0A1N7DJS3_9EURY</name>
<gene>
    <name evidence="1" type="ORF">SAMN05421858_3683</name>
</gene>
<dbReference type="RefSeq" id="WP_281247713.1">
    <property type="nucleotide sequence ID" value="NZ_FTNO01000004.1"/>
</dbReference>
<proteinExistence type="predicted"/>
<evidence type="ECO:0000313" key="2">
    <source>
        <dbReference type="Proteomes" id="UP000186914"/>
    </source>
</evidence>